<gene>
    <name evidence="2" type="ORF">FBEOM_478</name>
</gene>
<dbReference type="EMBL" id="PVQB02000025">
    <property type="protein sequence ID" value="KAF4345528.1"/>
    <property type="molecule type" value="Genomic_DNA"/>
</dbReference>
<dbReference type="PANTHER" id="PTHR36423">
    <property type="entry name" value="AFR070WP"/>
    <property type="match status" value="1"/>
</dbReference>
<reference evidence="2" key="2">
    <citation type="submission" date="2020-02" db="EMBL/GenBank/DDBJ databases">
        <title>Identification and distribution of gene clusters putatively required for synthesis of sphingolipid metabolism inhibitors in phylogenetically diverse species of the filamentous fungus Fusarium.</title>
        <authorList>
            <person name="Kim H.-S."/>
            <person name="Busman M."/>
            <person name="Brown D.W."/>
            <person name="Divon H."/>
            <person name="Uhlig S."/>
            <person name="Proctor R.H."/>
        </authorList>
    </citation>
    <scope>NUCLEOTIDE SEQUENCE</scope>
    <source>
        <strain evidence="2">NRRL 25174</strain>
    </source>
</reference>
<evidence type="ECO:0000313" key="2">
    <source>
        <dbReference type="EMBL" id="KAF4345528.1"/>
    </source>
</evidence>
<protein>
    <submittedName>
        <fullName evidence="2">DOPA 4 5-dioxygenase</fullName>
    </submittedName>
</protein>
<dbReference type="InterPro" id="IPR023389">
    <property type="entry name" value="DOPA-like_sf"/>
</dbReference>
<sequence length="182" mass="21023">MGDVSAFKYPSPLTGYENAPPLPDEKAADGKSYVNPPSEKLSEAYEKFVDPLNRGIRGGFDIHIYYLQTNESQAKYAKELWERIRREFPELRIYKLWDKPIGPHPIAMFEVNLFTPAQFGAFVAWLAIWRGPLSALIHPNTIPEEGVNHWASEKRDHLERAIWMGERLPLDLSLFNRKIQDN</sequence>
<comment type="caution">
    <text evidence="2">The sequence shown here is derived from an EMBL/GenBank/DDBJ whole genome shotgun (WGS) entry which is preliminary data.</text>
</comment>
<dbReference type="Proteomes" id="UP000730481">
    <property type="component" value="Unassembled WGS sequence"/>
</dbReference>
<organism evidence="2 3">
    <name type="scientific">Fusarium beomiforme</name>
    <dbReference type="NCBI Taxonomy" id="44412"/>
    <lineage>
        <taxon>Eukaryota</taxon>
        <taxon>Fungi</taxon>
        <taxon>Dikarya</taxon>
        <taxon>Ascomycota</taxon>
        <taxon>Pezizomycotina</taxon>
        <taxon>Sordariomycetes</taxon>
        <taxon>Hypocreomycetidae</taxon>
        <taxon>Hypocreales</taxon>
        <taxon>Nectriaceae</taxon>
        <taxon>Fusarium</taxon>
        <taxon>Fusarium burgessii species complex</taxon>
    </lineage>
</organism>
<dbReference type="SUPFAM" id="SSF143410">
    <property type="entry name" value="DOPA-like"/>
    <property type="match status" value="1"/>
</dbReference>
<dbReference type="OrthoDB" id="9970095at2759"/>
<keyword evidence="3" id="KW-1185">Reference proteome</keyword>
<dbReference type="Gene3D" id="3.30.70.1240">
    <property type="entry name" value="DOPA-like domains"/>
    <property type="match status" value="1"/>
</dbReference>
<dbReference type="InterPro" id="IPR014980">
    <property type="entry name" value="DOPA_dioxygen"/>
</dbReference>
<dbReference type="AlphaFoldDB" id="A0A9P5AV23"/>
<name>A0A9P5AV23_9HYPO</name>
<dbReference type="Pfam" id="PF08883">
    <property type="entry name" value="DOPA_dioxygen"/>
    <property type="match status" value="1"/>
</dbReference>
<dbReference type="PANTHER" id="PTHR36423:SF2">
    <property type="entry name" value="AFR070WP"/>
    <property type="match status" value="1"/>
</dbReference>
<evidence type="ECO:0000313" key="3">
    <source>
        <dbReference type="Proteomes" id="UP000730481"/>
    </source>
</evidence>
<reference evidence="2" key="1">
    <citation type="journal article" date="2017" name="Mycologia">
        <title>Fusarium algeriense, sp. nov., a novel toxigenic crown rot pathogen of durum wheat from Algeria is nested in the Fusarium burgessii species complex.</title>
        <authorList>
            <person name="Laraba I."/>
            <person name="Keddad A."/>
            <person name="Boureghda H."/>
            <person name="Abdallah N."/>
            <person name="Vaughan M.M."/>
            <person name="Proctor R.H."/>
            <person name="Busman M."/>
            <person name="O'Donnell K."/>
        </authorList>
    </citation>
    <scope>NUCLEOTIDE SEQUENCE</scope>
    <source>
        <strain evidence="2">NRRL 25174</strain>
    </source>
</reference>
<proteinExistence type="predicted"/>
<evidence type="ECO:0000256" key="1">
    <source>
        <dbReference type="SAM" id="MobiDB-lite"/>
    </source>
</evidence>
<accession>A0A9P5AV23</accession>
<feature type="region of interest" description="Disordered" evidence="1">
    <location>
        <begin position="1"/>
        <end position="38"/>
    </location>
</feature>